<dbReference type="Gene3D" id="1.10.150.60">
    <property type="entry name" value="ARID DNA-binding domain"/>
    <property type="match status" value="1"/>
</dbReference>
<keyword evidence="7" id="KW-1185">Reference proteome</keyword>
<feature type="compositionally biased region" description="Low complexity" evidence="4">
    <location>
        <begin position="490"/>
        <end position="519"/>
    </location>
</feature>
<dbReference type="EMBL" id="JANBVO010000016">
    <property type="protein sequence ID" value="KAJ9144609.1"/>
    <property type="molecule type" value="Genomic_DNA"/>
</dbReference>
<accession>A0AA38RRK9</accession>
<reference evidence="6" key="1">
    <citation type="submission" date="2022-07" db="EMBL/GenBank/DDBJ databases">
        <title>Fungi with potential for degradation of polypropylene.</title>
        <authorList>
            <person name="Gostincar C."/>
        </authorList>
    </citation>
    <scope>NUCLEOTIDE SEQUENCE</scope>
    <source>
        <strain evidence="6">EXF-13308</strain>
    </source>
</reference>
<dbReference type="GO" id="GO:0006357">
    <property type="term" value="P:regulation of transcription by RNA polymerase II"/>
    <property type="evidence" value="ECO:0007669"/>
    <property type="project" value="TreeGrafter"/>
</dbReference>
<feature type="domain" description="ARID" evidence="5">
    <location>
        <begin position="366"/>
        <end position="459"/>
    </location>
</feature>
<feature type="region of interest" description="Disordered" evidence="4">
    <location>
        <begin position="71"/>
        <end position="237"/>
    </location>
</feature>
<dbReference type="GO" id="GO:0000976">
    <property type="term" value="F:transcription cis-regulatory region binding"/>
    <property type="evidence" value="ECO:0007669"/>
    <property type="project" value="TreeGrafter"/>
</dbReference>
<keyword evidence="2" id="KW-0804">Transcription</keyword>
<keyword evidence="1" id="KW-0805">Transcription regulation</keyword>
<dbReference type="PANTHER" id="PTHR13964:SF27">
    <property type="entry name" value="HAT-TRICK, ISOFORM D"/>
    <property type="match status" value="1"/>
</dbReference>
<feature type="compositionally biased region" description="Pro residues" evidence="4">
    <location>
        <begin position="224"/>
        <end position="233"/>
    </location>
</feature>
<evidence type="ECO:0000259" key="5">
    <source>
        <dbReference type="PROSITE" id="PS51011"/>
    </source>
</evidence>
<feature type="compositionally biased region" description="Polar residues" evidence="4">
    <location>
        <begin position="71"/>
        <end position="84"/>
    </location>
</feature>
<feature type="region of interest" description="Disordered" evidence="4">
    <location>
        <begin position="463"/>
        <end position="602"/>
    </location>
</feature>
<feature type="compositionally biased region" description="Low complexity" evidence="4">
    <location>
        <begin position="465"/>
        <end position="482"/>
    </location>
</feature>
<dbReference type="InterPro" id="IPR001606">
    <property type="entry name" value="ARID_dom"/>
</dbReference>
<dbReference type="InterPro" id="IPR051232">
    <property type="entry name" value="ARID/SWI1_ChromRemod"/>
</dbReference>
<keyword evidence="3" id="KW-0539">Nucleus</keyword>
<name>A0AA38RRK9_9PEZI</name>
<comment type="caution">
    <text evidence="6">The sequence shown here is derived from an EMBL/GenBank/DDBJ whole genome shotgun (WGS) entry which is preliminary data.</text>
</comment>
<dbReference type="CDD" id="cd16871">
    <property type="entry name" value="ARID_Swi1p-like"/>
    <property type="match status" value="1"/>
</dbReference>
<dbReference type="SMART" id="SM01014">
    <property type="entry name" value="ARID"/>
    <property type="match status" value="1"/>
</dbReference>
<sequence>MSSWMNDAAVQNQNGTNGFPQLTDPNAVAGAMMDPSAFMGSPAQFNPAAAQQFANHQQMVAMQNGVMRNASPSFQNPMYQTNPVIPSKRPRPREDSLAGSPPPPNPAGMMPTSRSETPQQAQYANFPQGGIPQQNAGQPSPYPHLQPNGSANATPSPIMGNQMRPGSVPQRVSTASPHPFSPAAQQFGLQASPISSDQTGTPQQQNPYMQGNFPQGFNQNFTPTPSPARPSPTPNNAMAAQMAGQMMPQQMGQMPQQMAQPIGQMGMGQMGQMPNQMYPQQMPQARNAMEQQKLIYQMQLQRQLQQSNLQISGQMSAAQTMAQNRNMMARQQMPNGQMAPNAMAPQQQGMPQQQQPQQQQQAMPRKVNPEQFMQQLTVFMRTKGLPLEISPMVENRPVNLMALFQTVSKFGGYRNVTQTNLWPQVSNMVGFNPMQSPAAPPQIKAIYERNLLKFDEAWAQNRSKMMQAQQQQGMQSMANMSNAQGTPAKQMSPQNQMQPGQMMQPGPQPHMQQGPGQIQTPIKQMPPGSAQASVNGFATPQHPHPQQANATPGHSRNSLSKSHQATPTNDDFPMPSPASAKRGSMSLPGAPLPDGQSMSGHSAEAAMHFPAPFAGKDEYIPCHREYTSHGGVSLRIAAEQGVELEQVKPNIPAVHELGNIDIHALTKSIQSGIHGEVRLALDILAQVTASGFHQLEIDLSMCDDLVETLVECAEDQIEMLAEHTVEVSDEILINPYEDVIRSCRLEKMAVHEIPVFGSQEYDLDRAVDRLICITTILRNLSFAPVNQIILADEIVIKFLCVVIRYLGTRNTLLRTHANTLDFMKDVVTFLSNIAASVEIPGREQALCLLQFVLAFAPTPVPTMSSSSDKVFFTSFDPVLHPYLPAAVDVLAKLFARDEPNRSHYKAIITLDGANSPPYELLTRTFALAIAPIPDQAKDNRTPNLPSLVEARKPCLMQGLLAADIIASLAPGYESGVTRTWLSSVNGFAQNLFRLIRTLSAQFEAQQPRPGGPQPRGQIKKDTDLVYIVVLGVSMLRKLAEKARDPNDPTNSIPPNVLPSGDSVLGALSMSSVEWTKDGLLGHLVAYAGLED</sequence>
<evidence type="ECO:0000256" key="3">
    <source>
        <dbReference type="ARBA" id="ARBA00023242"/>
    </source>
</evidence>
<dbReference type="InterPro" id="IPR036431">
    <property type="entry name" value="ARID_dom_sf"/>
</dbReference>
<dbReference type="SUPFAM" id="SSF46774">
    <property type="entry name" value="ARID-like"/>
    <property type="match status" value="1"/>
</dbReference>
<dbReference type="PANTHER" id="PTHR13964">
    <property type="entry name" value="RBP-RELATED"/>
    <property type="match status" value="1"/>
</dbReference>
<dbReference type="AlphaFoldDB" id="A0AA38RRK9"/>
<feature type="compositionally biased region" description="Low complexity" evidence="4">
    <location>
        <begin position="337"/>
        <end position="360"/>
    </location>
</feature>
<evidence type="ECO:0000256" key="2">
    <source>
        <dbReference type="ARBA" id="ARBA00023163"/>
    </source>
</evidence>
<feature type="region of interest" description="Disordered" evidence="4">
    <location>
        <begin position="335"/>
        <end position="360"/>
    </location>
</feature>
<feature type="compositionally biased region" description="Polar residues" evidence="4">
    <location>
        <begin position="183"/>
        <end position="222"/>
    </location>
</feature>
<evidence type="ECO:0000313" key="6">
    <source>
        <dbReference type="EMBL" id="KAJ9144609.1"/>
    </source>
</evidence>
<dbReference type="GO" id="GO:0016514">
    <property type="term" value="C:SWI/SNF complex"/>
    <property type="evidence" value="ECO:0007669"/>
    <property type="project" value="TreeGrafter"/>
</dbReference>
<proteinExistence type="predicted"/>
<feature type="compositionally biased region" description="Polar residues" evidence="4">
    <location>
        <begin position="530"/>
        <end position="569"/>
    </location>
</feature>
<dbReference type="Pfam" id="PF01388">
    <property type="entry name" value="ARID"/>
    <property type="match status" value="1"/>
</dbReference>
<dbReference type="PROSITE" id="PS51011">
    <property type="entry name" value="ARID"/>
    <property type="match status" value="1"/>
</dbReference>
<dbReference type="Proteomes" id="UP001174694">
    <property type="component" value="Unassembled WGS sequence"/>
</dbReference>
<feature type="compositionally biased region" description="Polar residues" evidence="4">
    <location>
        <begin position="112"/>
        <end position="138"/>
    </location>
</feature>
<evidence type="ECO:0000313" key="7">
    <source>
        <dbReference type="Proteomes" id="UP001174694"/>
    </source>
</evidence>
<evidence type="ECO:0000256" key="1">
    <source>
        <dbReference type="ARBA" id="ARBA00023015"/>
    </source>
</evidence>
<gene>
    <name evidence="6" type="ORF">NKR23_g5846</name>
</gene>
<dbReference type="SMART" id="SM00501">
    <property type="entry name" value="BRIGHT"/>
    <property type="match status" value="1"/>
</dbReference>
<evidence type="ECO:0000256" key="4">
    <source>
        <dbReference type="SAM" id="MobiDB-lite"/>
    </source>
</evidence>
<protein>
    <submittedName>
        <fullName evidence="6">SWI/SNF chromatin-remodeling complex subunit sol1</fullName>
    </submittedName>
</protein>
<organism evidence="6 7">
    <name type="scientific">Pleurostoma richardsiae</name>
    <dbReference type="NCBI Taxonomy" id="41990"/>
    <lineage>
        <taxon>Eukaryota</taxon>
        <taxon>Fungi</taxon>
        <taxon>Dikarya</taxon>
        <taxon>Ascomycota</taxon>
        <taxon>Pezizomycotina</taxon>
        <taxon>Sordariomycetes</taxon>
        <taxon>Sordariomycetidae</taxon>
        <taxon>Calosphaeriales</taxon>
        <taxon>Pleurostomataceae</taxon>
        <taxon>Pleurostoma</taxon>
    </lineage>
</organism>
<feature type="region of interest" description="Disordered" evidence="4">
    <location>
        <begin position="1"/>
        <end position="22"/>
    </location>
</feature>